<dbReference type="InterPro" id="IPR013236">
    <property type="entry name" value="Mga_PRD_dom"/>
</dbReference>
<evidence type="ECO:0000256" key="1">
    <source>
        <dbReference type="ARBA" id="ARBA00023015"/>
    </source>
</evidence>
<dbReference type="KEGG" id="soz:Spy49_1673c"/>
<dbReference type="SMR" id="A0A0H3C034"/>
<keyword evidence="1" id="KW-0805">Transcription regulation</keyword>
<dbReference type="Proteomes" id="UP000001039">
    <property type="component" value="Chromosome"/>
</dbReference>
<feature type="region of interest" description="Disordered" evidence="3">
    <location>
        <begin position="504"/>
        <end position="533"/>
    </location>
</feature>
<dbReference type="Pfam" id="PF08280">
    <property type="entry name" value="HTH_Mga"/>
    <property type="match status" value="1"/>
</dbReference>
<protein>
    <submittedName>
        <fullName evidence="7">M protein trans-acting positive regulator (Mga)</fullName>
    </submittedName>
</protein>
<evidence type="ECO:0000313" key="8">
    <source>
        <dbReference type="Proteomes" id="UP000001039"/>
    </source>
</evidence>
<dbReference type="InterPro" id="IPR013199">
    <property type="entry name" value="HTH_Mga_DNA-bd_dom"/>
</dbReference>
<dbReference type="PANTHER" id="PTHR30185:SF18">
    <property type="entry name" value="TRANSCRIPTIONAL REGULATOR MTLR"/>
    <property type="match status" value="1"/>
</dbReference>
<dbReference type="InterPro" id="IPR050661">
    <property type="entry name" value="BglG_antiterminators"/>
</dbReference>
<feature type="domain" description="Mga helix-turn-helix" evidence="4">
    <location>
        <begin position="79"/>
        <end position="162"/>
    </location>
</feature>
<dbReference type="Pfam" id="PF08270">
    <property type="entry name" value="PRD_Mga"/>
    <property type="match status" value="1"/>
</dbReference>
<reference evidence="7 8" key="1">
    <citation type="journal article" date="2008" name="J. Bacteriol.">
        <title>Genome sequence of a nephritogenic and highly transformable M49 strain of Streptococcus pyogenes.</title>
        <authorList>
            <person name="McShan W.M."/>
            <person name="Ferretti J.J."/>
            <person name="Karasawa T."/>
            <person name="Suvorov A.N."/>
            <person name="Lin S."/>
            <person name="Qin B."/>
            <person name="Jia H."/>
            <person name="Kenton S."/>
            <person name="Najar F."/>
            <person name="Wu H."/>
            <person name="Scott J."/>
            <person name="Roe B.A."/>
            <person name="Savic D.J."/>
        </authorList>
    </citation>
    <scope>NUCLEOTIDE SEQUENCE [LARGE SCALE GENOMIC DNA]</scope>
    <source>
        <strain evidence="7 8">NZ131</strain>
    </source>
</reference>
<evidence type="ECO:0000259" key="6">
    <source>
        <dbReference type="Pfam" id="PF08280"/>
    </source>
</evidence>
<dbReference type="InterPro" id="IPR007737">
    <property type="entry name" value="Mga_HTH"/>
</dbReference>
<dbReference type="EMBL" id="CP000829">
    <property type="protein sequence ID" value="ACI61927.1"/>
    <property type="molecule type" value="Genomic_DNA"/>
</dbReference>
<feature type="compositionally biased region" description="Basic and acidic residues" evidence="3">
    <location>
        <begin position="511"/>
        <end position="525"/>
    </location>
</feature>
<evidence type="ECO:0000313" key="7">
    <source>
        <dbReference type="EMBL" id="ACI61927.1"/>
    </source>
</evidence>
<sequence>MHVSKLFTSQQWRELKLISYLTENSNAIGVKDKELSKALNISMLTLQSCLTNMQFMKEVGGITYKDGYINIWYHQCCGLQEVYQKALRESPSLKLLELLFFRDFSSLEELAEELFVSLSTLKRLIKKTNTYLSHTFAISIVTSPVQVSGDERQIRLFYLKYFSEAYKISEWPFGDILNLKNCERLLSLLIKEVDVKVHFTLFQHLKILSGVNLIRYYKGYSCSYNNKKTSHRFSQLIQHSSEIQDLSRLFYLKFGLHLDEYTIAEMFSNHLNDKLEIGCAFEIINQDPTSGGRQVTNWIHLLDEMEIKLNLSITNKYEVAVTLHNASVLDEEDITANYLLFDYKKSYLNFYQKEHPRIYEAFVTSVEKLMQADNAQVSKELINQLTYCFFITWENSFLKVNQKDEKVRLLVIERSYNSVGNFLKKYIGEFFSITNFDELDCLTIDLVEIEKQYDVIVTDVMVGKSEELEIFFFYKMIPEAIIDRLNEFLNVSFTDNNVMVKNLEAPSSSKSHSDKEVQKPEKPDNSVKQATSS</sequence>
<keyword evidence="2" id="KW-0804">Transcription</keyword>
<dbReference type="InterPro" id="IPR036388">
    <property type="entry name" value="WH-like_DNA-bd_sf"/>
</dbReference>
<evidence type="ECO:0000259" key="5">
    <source>
        <dbReference type="Pfam" id="PF08270"/>
    </source>
</evidence>
<name>A0A0H3C034_STRPZ</name>
<evidence type="ECO:0000256" key="2">
    <source>
        <dbReference type="ARBA" id="ARBA00023163"/>
    </source>
</evidence>
<organism evidence="7 8">
    <name type="scientific">Streptococcus pyogenes serotype M49 (strain NZ131)</name>
    <dbReference type="NCBI Taxonomy" id="471876"/>
    <lineage>
        <taxon>Bacteria</taxon>
        <taxon>Bacillati</taxon>
        <taxon>Bacillota</taxon>
        <taxon>Bacilli</taxon>
        <taxon>Lactobacillales</taxon>
        <taxon>Streptococcaceae</taxon>
        <taxon>Streptococcus</taxon>
    </lineage>
</organism>
<dbReference type="Gene3D" id="1.10.10.10">
    <property type="entry name" value="Winged helix-like DNA-binding domain superfamily/Winged helix DNA-binding domain"/>
    <property type="match status" value="1"/>
</dbReference>
<dbReference type="AlphaFoldDB" id="A0A0H3C034"/>
<dbReference type="HOGENOM" id="CLU_038821_1_0_9"/>
<dbReference type="Pfam" id="PF05043">
    <property type="entry name" value="Mga"/>
    <property type="match status" value="1"/>
</dbReference>
<evidence type="ECO:0000259" key="4">
    <source>
        <dbReference type="Pfam" id="PF05043"/>
    </source>
</evidence>
<accession>A0A0H3C034</accession>
<proteinExistence type="predicted"/>
<evidence type="ECO:0000256" key="3">
    <source>
        <dbReference type="SAM" id="MobiDB-lite"/>
    </source>
</evidence>
<dbReference type="PANTHER" id="PTHR30185">
    <property type="entry name" value="CRYPTIC BETA-GLUCOSIDE BGL OPERON ANTITERMINATOR"/>
    <property type="match status" value="1"/>
</dbReference>
<feature type="domain" description="M protein trans-acting positive regulator (MGA) PRD" evidence="5">
    <location>
        <begin position="184"/>
        <end position="394"/>
    </location>
</feature>
<gene>
    <name evidence="7" type="primary">mga</name>
    <name evidence="7" type="ordered locus">Spy49_1673c</name>
</gene>
<feature type="domain" description="M protein trans-acting positive regulator (MGA) HTH" evidence="6">
    <location>
        <begin position="8"/>
        <end position="66"/>
    </location>
</feature>